<accession>W8QEZ2</accession>
<dbReference type="Proteomes" id="UP000110868">
    <property type="component" value="Segment"/>
</dbReference>
<gene>
    <name evidence="1" type="ORF">AMIV_019</name>
</gene>
<sequence>MSINFKIYDPISQVIATGGGGGDLALSGGVMSGNIIMPSGTKISLVDDPVLLTDAANKNYVDMLNPVTHFSGIDPNITPPLNRPLTNGVIYMGIDNRLWVSNGLTYSAINGSKLNAFAMTSANQKMNIGDYVEFSPLTTNLSSAQGLSVTDSSNGSIFSFVLQANRPSAKVKLTVSIAALYSAATAKFFTFDVTNTTFTNGPGLVLDNNATLTSTHMYSEILTIDPGTTDFGIRLQNSTLEPIDIGDGILPLTYRWILLEEI</sequence>
<reference evidence="1 2" key="1">
    <citation type="submission" date="2013-12" db="EMBL/GenBank/DDBJ databases">
        <authorList>
            <person name="Tong Y."/>
            <person name="Zhang J."/>
            <person name="Huang Y."/>
            <person name="Li S."/>
            <person name="Pei G."/>
            <person name="Zhang Z."/>
            <person name="Mi Z."/>
            <person name="An X."/>
        </authorList>
    </citation>
    <scope>NUCLEOTIDE SEQUENCE [LARGE SCALE GENOMIC DNA]</scope>
    <source>
        <strain evidence="1">AMIV</strain>
    </source>
</reference>
<evidence type="ECO:0000313" key="1">
    <source>
        <dbReference type="EMBL" id="AHL67519.1"/>
    </source>
</evidence>
<dbReference type="GeneID" id="18938180"/>
<evidence type="ECO:0000313" key="2">
    <source>
        <dbReference type="Proteomes" id="UP000110868"/>
    </source>
</evidence>
<dbReference type="EMBL" id="KF938901">
    <property type="protein sequence ID" value="AHL67519.1"/>
    <property type="molecule type" value="Genomic_DNA"/>
</dbReference>
<name>W8QEZ2_9VIRU</name>
<proteinExistence type="predicted"/>
<dbReference type="KEGG" id="vg:18938180"/>
<dbReference type="RefSeq" id="YP_009021103.1">
    <property type="nucleotide sequence ID" value="NC_023848.1"/>
</dbReference>
<keyword evidence="2" id="KW-1185">Reference proteome</keyword>
<organism evidence="1 2">
    <name type="scientific">Chloriridovirus anopheles1</name>
    <dbReference type="NCBI Taxonomy" id="1465751"/>
    <lineage>
        <taxon>Viruses</taxon>
        <taxon>Varidnaviria</taxon>
        <taxon>Bamfordvirae</taxon>
        <taxon>Nucleocytoviricota</taxon>
        <taxon>Megaviricetes</taxon>
        <taxon>Pimascovirales</taxon>
        <taxon>Pimascovirales incertae sedis</taxon>
        <taxon>Iridoviridae</taxon>
        <taxon>Betairidovirinae</taxon>
        <taxon>Chloriridovirus</taxon>
    </lineage>
</organism>
<protein>
    <submittedName>
        <fullName evidence="1">Uncharacterized protein</fullName>
    </submittedName>
</protein>